<evidence type="ECO:0000256" key="1">
    <source>
        <dbReference type="SAM" id="MobiDB-lite"/>
    </source>
</evidence>
<proteinExistence type="predicted"/>
<dbReference type="EMBL" id="CM000833">
    <property type="protein sequence ID" value="EET02821.1"/>
    <property type="molecule type" value="Genomic_DNA"/>
</dbReference>
<dbReference type="Proteomes" id="UP000001812">
    <property type="component" value="Chromosome II"/>
</dbReference>
<reference evidence="2" key="1">
    <citation type="submission" date="2009-05" db="EMBL/GenBank/DDBJ databases">
        <authorList>
            <person name="Harkins D.M."/>
            <person name="DeShazer D."/>
            <person name="Woods D.E."/>
            <person name="Brinkac L.M."/>
            <person name="Brown K.A."/>
            <person name="Hung G.C."/>
            <person name="Tuanyok A."/>
            <person name="Zhang B."/>
            <person name="Nierman W.C."/>
        </authorList>
    </citation>
    <scope>NUCLEOTIDE SEQUENCE [LARGE SCALE GENOMIC DNA]</scope>
    <source>
        <strain evidence="2">1710a</strain>
    </source>
</reference>
<dbReference type="HOGENOM" id="CLU_2697553_0_0_4"/>
<protein>
    <submittedName>
        <fullName evidence="2">Uncharacterized protein</fullName>
    </submittedName>
</protein>
<name>A0A0E1VS59_BURPE</name>
<feature type="compositionally biased region" description="Pro residues" evidence="1">
    <location>
        <begin position="72"/>
        <end position="83"/>
    </location>
</feature>
<feature type="region of interest" description="Disordered" evidence="1">
    <location>
        <begin position="1"/>
        <end position="83"/>
    </location>
</feature>
<dbReference type="AlphaFoldDB" id="A0A0E1VS59"/>
<evidence type="ECO:0000313" key="2">
    <source>
        <dbReference type="EMBL" id="EET02821.1"/>
    </source>
</evidence>
<sequence length="83" mass="8383">MRIAAPPAASVPSNGRLSPAPCDHEAPDATAARVAARKRTALSASAAHAPTRDAVSMLPPFRTAGTRVAGRPAPPANAPPRGR</sequence>
<gene>
    <name evidence="2" type="ORF">BURPS1710A_A0623</name>
</gene>
<accession>A0A0E1VS59</accession>
<organism evidence="2">
    <name type="scientific">Burkholderia pseudomallei 1710a</name>
    <dbReference type="NCBI Taxonomy" id="320371"/>
    <lineage>
        <taxon>Bacteria</taxon>
        <taxon>Pseudomonadati</taxon>
        <taxon>Pseudomonadota</taxon>
        <taxon>Betaproteobacteria</taxon>
        <taxon>Burkholderiales</taxon>
        <taxon>Burkholderiaceae</taxon>
        <taxon>Burkholderia</taxon>
        <taxon>pseudomallei group</taxon>
    </lineage>
</organism>